<accession>A0A9D2P4B7</accession>
<organism evidence="1 2">
    <name type="scientific">Candidatus Mediterraneibacter gallistercoris</name>
    <dbReference type="NCBI Taxonomy" id="2838671"/>
    <lineage>
        <taxon>Bacteria</taxon>
        <taxon>Bacillati</taxon>
        <taxon>Bacillota</taxon>
        <taxon>Clostridia</taxon>
        <taxon>Lachnospirales</taxon>
        <taxon>Lachnospiraceae</taxon>
        <taxon>Mediterraneibacter</taxon>
    </lineage>
</organism>
<gene>
    <name evidence="1" type="ORF">H9756_00395</name>
</gene>
<dbReference type="EMBL" id="DWWI01000011">
    <property type="protein sequence ID" value="HJC42138.1"/>
    <property type="molecule type" value="Genomic_DNA"/>
</dbReference>
<reference evidence="1" key="1">
    <citation type="journal article" date="2021" name="PeerJ">
        <title>Extensive microbial diversity within the chicken gut microbiome revealed by metagenomics and culture.</title>
        <authorList>
            <person name="Gilroy R."/>
            <person name="Ravi A."/>
            <person name="Getino M."/>
            <person name="Pursley I."/>
            <person name="Horton D.L."/>
            <person name="Alikhan N.F."/>
            <person name="Baker D."/>
            <person name="Gharbi K."/>
            <person name="Hall N."/>
            <person name="Watson M."/>
            <person name="Adriaenssens E.M."/>
            <person name="Foster-Nyarko E."/>
            <person name="Jarju S."/>
            <person name="Secka A."/>
            <person name="Antonio M."/>
            <person name="Oren A."/>
            <person name="Chaudhuri R.R."/>
            <person name="La Ragione R."/>
            <person name="Hildebrand F."/>
            <person name="Pallen M.J."/>
        </authorList>
    </citation>
    <scope>NUCLEOTIDE SEQUENCE</scope>
    <source>
        <strain evidence="1">CHK165-2605</strain>
    </source>
</reference>
<evidence type="ECO:0000313" key="2">
    <source>
        <dbReference type="Proteomes" id="UP000823895"/>
    </source>
</evidence>
<name>A0A9D2P4B7_9FIRM</name>
<dbReference type="AlphaFoldDB" id="A0A9D2P4B7"/>
<evidence type="ECO:0000313" key="1">
    <source>
        <dbReference type="EMBL" id="HJC42138.1"/>
    </source>
</evidence>
<dbReference type="Proteomes" id="UP000823895">
    <property type="component" value="Unassembled WGS sequence"/>
</dbReference>
<protein>
    <submittedName>
        <fullName evidence="1">Uncharacterized protein</fullName>
    </submittedName>
</protein>
<reference evidence="1" key="2">
    <citation type="submission" date="2021-04" db="EMBL/GenBank/DDBJ databases">
        <authorList>
            <person name="Gilroy R."/>
        </authorList>
    </citation>
    <scope>NUCLEOTIDE SEQUENCE</scope>
    <source>
        <strain evidence="1">CHK165-2605</strain>
    </source>
</reference>
<sequence length="59" mass="6724">MIADIARLSLNKVRVLSRKLTCADCMKNEKYADFDFFEYIADETKGVERRGRSAPAPLV</sequence>
<comment type="caution">
    <text evidence="1">The sequence shown here is derived from an EMBL/GenBank/DDBJ whole genome shotgun (WGS) entry which is preliminary data.</text>
</comment>
<proteinExistence type="predicted"/>